<feature type="compositionally biased region" description="Basic and acidic residues" evidence="1">
    <location>
        <begin position="36"/>
        <end position="47"/>
    </location>
</feature>
<feature type="region of interest" description="Disordered" evidence="1">
    <location>
        <begin position="65"/>
        <end position="90"/>
    </location>
</feature>
<dbReference type="AlphaFoldDB" id="A0A6I6MX44"/>
<feature type="compositionally biased region" description="Basic and acidic residues" evidence="1">
    <location>
        <begin position="1"/>
        <end position="29"/>
    </location>
</feature>
<evidence type="ECO:0000313" key="3">
    <source>
        <dbReference type="Proteomes" id="UP000436138"/>
    </source>
</evidence>
<feature type="region of interest" description="Disordered" evidence="1">
    <location>
        <begin position="1"/>
        <end position="48"/>
    </location>
</feature>
<evidence type="ECO:0000256" key="1">
    <source>
        <dbReference type="SAM" id="MobiDB-lite"/>
    </source>
</evidence>
<organism evidence="2 3">
    <name type="scientific">Streptomyces broussonetiae</name>
    <dbReference type="NCBI Taxonomy" id="2686304"/>
    <lineage>
        <taxon>Bacteria</taxon>
        <taxon>Bacillati</taxon>
        <taxon>Actinomycetota</taxon>
        <taxon>Actinomycetes</taxon>
        <taxon>Kitasatosporales</taxon>
        <taxon>Streptomycetaceae</taxon>
        <taxon>Streptomyces</taxon>
    </lineage>
</organism>
<dbReference type="RefSeq" id="WP_158918154.1">
    <property type="nucleotide sequence ID" value="NZ_CP047020.1"/>
</dbReference>
<protein>
    <submittedName>
        <fullName evidence="2">Uncharacterized protein</fullName>
    </submittedName>
</protein>
<dbReference type="EMBL" id="CP047020">
    <property type="protein sequence ID" value="QHA02799.1"/>
    <property type="molecule type" value="Genomic_DNA"/>
</dbReference>
<keyword evidence="3" id="KW-1185">Reference proteome</keyword>
<evidence type="ECO:0000313" key="2">
    <source>
        <dbReference type="EMBL" id="QHA02799.1"/>
    </source>
</evidence>
<name>A0A6I6MX44_9ACTN</name>
<sequence>MDLLDRIDRPDPSYRGERPGETRRADRSQRAAGTDRAGRESRGDAAREPIYAGLVTEWRAQGRTVPAEPEAQGAVPPGFVPRARSVAERI</sequence>
<accession>A0A6I6MX44</accession>
<dbReference type="Proteomes" id="UP000436138">
    <property type="component" value="Chromosome"/>
</dbReference>
<proteinExistence type="predicted"/>
<dbReference type="KEGG" id="sbro:GQF42_05445"/>
<reference evidence="2 3" key="1">
    <citation type="submission" date="2019-12" db="EMBL/GenBank/DDBJ databases">
        <title>Streptomyces sp. strain T44 isolated from rhizosphere soil of Broussonetia papyrifera.</title>
        <authorList>
            <person name="Mo P."/>
        </authorList>
    </citation>
    <scope>NUCLEOTIDE SEQUENCE [LARGE SCALE GENOMIC DNA]</scope>
    <source>
        <strain evidence="2 3">T44</strain>
    </source>
</reference>
<gene>
    <name evidence="2" type="ORF">GQF42_05445</name>
</gene>